<protein>
    <submittedName>
        <fullName evidence="1">Uncharacterized protein</fullName>
    </submittedName>
</protein>
<proteinExistence type="predicted"/>
<name>A0A2G1W7B4_9BACT</name>
<evidence type="ECO:0000313" key="2">
    <source>
        <dbReference type="Proteomes" id="UP000225740"/>
    </source>
</evidence>
<organism evidence="1 2">
    <name type="scientific">Rhodopirellula bahusiensis</name>
    <dbReference type="NCBI Taxonomy" id="2014065"/>
    <lineage>
        <taxon>Bacteria</taxon>
        <taxon>Pseudomonadati</taxon>
        <taxon>Planctomycetota</taxon>
        <taxon>Planctomycetia</taxon>
        <taxon>Pirellulales</taxon>
        <taxon>Pirellulaceae</taxon>
        <taxon>Rhodopirellula</taxon>
    </lineage>
</organism>
<dbReference type="EMBL" id="NIZW01000009">
    <property type="protein sequence ID" value="PHQ34934.1"/>
    <property type="molecule type" value="Genomic_DNA"/>
</dbReference>
<dbReference type="AlphaFoldDB" id="A0A2G1W7B4"/>
<sequence length="80" mass="9266">MPLAAEQRNLTIDVRETTFVNGPYWGPRTELVLMWLLNVEINLMRPDWKLNSPIKAVVQSFGNPSRNGLITGERVFFSRY</sequence>
<reference evidence="1 2" key="1">
    <citation type="submission" date="2017-06" db="EMBL/GenBank/DDBJ databases">
        <title>Description of Rhodopirellula bahusiensis sp. nov.</title>
        <authorList>
            <person name="Kizina J."/>
            <person name="Harder J."/>
        </authorList>
    </citation>
    <scope>NUCLEOTIDE SEQUENCE [LARGE SCALE GENOMIC DNA]</scope>
    <source>
        <strain evidence="1 2">SWK21</strain>
    </source>
</reference>
<keyword evidence="2" id="KW-1185">Reference proteome</keyword>
<comment type="caution">
    <text evidence="1">The sequence shown here is derived from an EMBL/GenBank/DDBJ whole genome shotgun (WGS) entry which is preliminary data.</text>
</comment>
<dbReference type="Proteomes" id="UP000225740">
    <property type="component" value="Unassembled WGS sequence"/>
</dbReference>
<accession>A0A2G1W7B4</accession>
<evidence type="ECO:0000313" key="1">
    <source>
        <dbReference type="EMBL" id="PHQ34934.1"/>
    </source>
</evidence>
<gene>
    <name evidence="1" type="ORF">CEE69_13845</name>
</gene>